<dbReference type="EMBL" id="JBHUHZ010000001">
    <property type="protein sequence ID" value="MFD2162138.1"/>
    <property type="molecule type" value="Genomic_DNA"/>
</dbReference>
<gene>
    <name evidence="2" type="ORF">ACFSJU_07015</name>
</gene>
<dbReference type="SUPFAM" id="SSF82153">
    <property type="entry name" value="FAS1 domain"/>
    <property type="match status" value="2"/>
</dbReference>
<protein>
    <submittedName>
        <fullName evidence="2">Fasciclin domain-containing protein</fullName>
    </submittedName>
</protein>
<dbReference type="PROSITE" id="PS50213">
    <property type="entry name" value="FAS1"/>
    <property type="match status" value="2"/>
</dbReference>
<dbReference type="PANTHER" id="PTHR10900">
    <property type="entry name" value="PERIOSTIN-RELATED"/>
    <property type="match status" value="1"/>
</dbReference>
<comment type="caution">
    <text evidence="2">The sequence shown here is derived from an EMBL/GenBank/DDBJ whole genome shotgun (WGS) entry which is preliminary data.</text>
</comment>
<evidence type="ECO:0000259" key="1">
    <source>
        <dbReference type="PROSITE" id="PS50213"/>
    </source>
</evidence>
<accession>A0ABW4ZJ99</accession>
<feature type="domain" description="FAS1" evidence="1">
    <location>
        <begin position="180"/>
        <end position="342"/>
    </location>
</feature>
<dbReference type="Proteomes" id="UP001597387">
    <property type="component" value="Unassembled WGS sequence"/>
</dbReference>
<feature type="domain" description="FAS1" evidence="1">
    <location>
        <begin position="38"/>
        <end position="176"/>
    </location>
</feature>
<dbReference type="RefSeq" id="WP_255897795.1">
    <property type="nucleotide sequence ID" value="NZ_JAFMZO010000001.1"/>
</dbReference>
<dbReference type="PANTHER" id="PTHR10900:SF77">
    <property type="entry name" value="FI19380P1"/>
    <property type="match status" value="1"/>
</dbReference>
<dbReference type="Gene3D" id="2.30.180.10">
    <property type="entry name" value="FAS1 domain"/>
    <property type="match status" value="2"/>
</dbReference>
<dbReference type="InterPro" id="IPR050904">
    <property type="entry name" value="Adhesion/Biosynth-related"/>
</dbReference>
<sequence length="582" mass="65053">MKRIVYQMSRTGIFLLFIMIGFIACKKEEFKTSTTSDVNISDYLLQQPEQFSEFSKILQLTENEGFLAAYGTYTLFAPNNAAIAAFLTSKGKASVNDVAIADLKDMVKMHLVRDTIASVLFNDGKLRTRTMYGQYLITGAQNINGSTFITINRQANVKQADIRVGNGIIHVVDNVLSPAKLTLAEMISQNDDFSIFEEALRETGLYDSLNVLPGTKPDTAYHTVLVESNDVLRAMDPKITSFAALKEKYSDTGDPKLTSDSLYLFMAYHILPGLKYIPDIFKASSHTTLSPLDVVTAKLKGTTLLINDDTFNGIHEQGAAINRPASDLTAANGVLHVMSNPYAIKVRFPIPVYWEVTDQPEFTSLNGIFRVSNKSSKKFNPGELQDINWEQGSAQYIVAPEARKFYVYNDDYLQFGSLRTNVVANSWIEFKTPLLVKGRYKVWICFIRRGGGGGVAVSFNGELLPKVLNLRESLPAGVLVGNKWTYPPGTTPESLEILGKKMVFSEYVYQPNPSQTIDYYRDSYGLLAGTIDVKKTDRHILRMDATWEGSGDVQFDMIHFIPEKEDQLWPKFNPDGTVVQKP</sequence>
<dbReference type="PROSITE" id="PS51257">
    <property type="entry name" value="PROKAR_LIPOPROTEIN"/>
    <property type="match status" value="1"/>
</dbReference>
<evidence type="ECO:0000313" key="3">
    <source>
        <dbReference type="Proteomes" id="UP001597387"/>
    </source>
</evidence>
<organism evidence="2 3">
    <name type="scientific">Paradesertivirga mongoliensis</name>
    <dbReference type="NCBI Taxonomy" id="2100740"/>
    <lineage>
        <taxon>Bacteria</taxon>
        <taxon>Pseudomonadati</taxon>
        <taxon>Bacteroidota</taxon>
        <taxon>Sphingobacteriia</taxon>
        <taxon>Sphingobacteriales</taxon>
        <taxon>Sphingobacteriaceae</taxon>
        <taxon>Paradesertivirga</taxon>
    </lineage>
</organism>
<name>A0ABW4ZJ99_9SPHI</name>
<reference evidence="3" key="1">
    <citation type="journal article" date="2019" name="Int. J. Syst. Evol. Microbiol.">
        <title>The Global Catalogue of Microorganisms (GCM) 10K type strain sequencing project: providing services to taxonomists for standard genome sequencing and annotation.</title>
        <authorList>
            <consortium name="The Broad Institute Genomics Platform"/>
            <consortium name="The Broad Institute Genome Sequencing Center for Infectious Disease"/>
            <person name="Wu L."/>
            <person name="Ma J."/>
        </authorList>
    </citation>
    <scope>NUCLEOTIDE SEQUENCE [LARGE SCALE GENOMIC DNA]</scope>
    <source>
        <strain evidence="3">KCTC 42217</strain>
    </source>
</reference>
<proteinExistence type="predicted"/>
<evidence type="ECO:0000313" key="2">
    <source>
        <dbReference type="EMBL" id="MFD2162138.1"/>
    </source>
</evidence>
<keyword evidence="3" id="KW-1185">Reference proteome</keyword>
<dbReference type="Pfam" id="PF02469">
    <property type="entry name" value="Fasciclin"/>
    <property type="match status" value="1"/>
</dbReference>
<dbReference type="InterPro" id="IPR000782">
    <property type="entry name" value="FAS1_domain"/>
</dbReference>
<dbReference type="InterPro" id="IPR036378">
    <property type="entry name" value="FAS1_dom_sf"/>
</dbReference>
<dbReference type="SMART" id="SM00554">
    <property type="entry name" value="FAS1"/>
    <property type="match status" value="2"/>
</dbReference>